<evidence type="ECO:0000313" key="2">
    <source>
        <dbReference type="Proteomes" id="UP000690515"/>
    </source>
</evidence>
<name>A0ABS5ZIQ6_9GAMM</name>
<keyword evidence="2" id="KW-1185">Reference proteome</keyword>
<accession>A0ABS5ZIQ6</accession>
<protein>
    <submittedName>
        <fullName evidence="1">Uncharacterized protein</fullName>
    </submittedName>
</protein>
<comment type="caution">
    <text evidence="1">The sequence shown here is derived from an EMBL/GenBank/DDBJ whole genome shotgun (WGS) entry which is preliminary data.</text>
</comment>
<reference evidence="1 2" key="1">
    <citation type="submission" date="2021-04" db="EMBL/GenBank/DDBJ databases">
        <authorList>
            <person name="Pira H."/>
            <person name="Risdian C."/>
            <person name="Wink J."/>
        </authorList>
    </citation>
    <scope>NUCLEOTIDE SEQUENCE [LARGE SCALE GENOMIC DNA]</scope>
    <source>
        <strain evidence="1 2">WH53</strain>
    </source>
</reference>
<sequence>MSVELSIDNPANNEEAAYIIPIASERIFKQVWQTAAIEYNLPLIEHISFCLDVDKNNVDQFLSELKQVLSCAEENTDPVMYQSISTRINRLLKKIPALMNKRSDIILTIG</sequence>
<proteinExistence type="predicted"/>
<dbReference type="Proteomes" id="UP000690515">
    <property type="component" value="Unassembled WGS sequence"/>
</dbReference>
<organism evidence="1 2">
    <name type="scientific">Zooshikella harenae</name>
    <dbReference type="NCBI Taxonomy" id="2827238"/>
    <lineage>
        <taxon>Bacteria</taxon>
        <taxon>Pseudomonadati</taxon>
        <taxon>Pseudomonadota</taxon>
        <taxon>Gammaproteobacteria</taxon>
        <taxon>Oceanospirillales</taxon>
        <taxon>Zooshikellaceae</taxon>
        <taxon>Zooshikella</taxon>
    </lineage>
</organism>
<dbReference type="RefSeq" id="WP_215822235.1">
    <property type="nucleotide sequence ID" value="NZ_JAGSOY010000125.1"/>
</dbReference>
<evidence type="ECO:0000313" key="1">
    <source>
        <dbReference type="EMBL" id="MBU2713959.1"/>
    </source>
</evidence>
<gene>
    <name evidence="1" type="ORF">KCG35_23165</name>
</gene>
<dbReference type="EMBL" id="JAGSOY010000125">
    <property type="protein sequence ID" value="MBU2713959.1"/>
    <property type="molecule type" value="Genomic_DNA"/>
</dbReference>